<dbReference type="GO" id="GO:0008270">
    <property type="term" value="F:zinc ion binding"/>
    <property type="evidence" value="ECO:0007669"/>
    <property type="project" value="UniProtKB-KW"/>
</dbReference>
<feature type="domain" description="CCHC-type" evidence="3">
    <location>
        <begin position="246"/>
        <end position="261"/>
    </location>
</feature>
<comment type="caution">
    <text evidence="4">The sequence shown here is derived from an EMBL/GenBank/DDBJ whole genome shotgun (WGS) entry which is preliminary data.</text>
</comment>
<feature type="region of interest" description="Disordered" evidence="2">
    <location>
        <begin position="510"/>
        <end position="542"/>
    </location>
</feature>
<reference evidence="4" key="1">
    <citation type="journal article" date="2019" name="Sci. Rep.">
        <title>Draft genome of Tanacetum cinerariifolium, the natural source of mosquito coil.</title>
        <authorList>
            <person name="Yamashiro T."/>
            <person name="Shiraishi A."/>
            <person name="Satake H."/>
            <person name="Nakayama K."/>
        </authorList>
    </citation>
    <scope>NUCLEOTIDE SEQUENCE</scope>
</reference>
<dbReference type="PROSITE" id="PS50158">
    <property type="entry name" value="ZF_CCHC"/>
    <property type="match status" value="1"/>
</dbReference>
<dbReference type="PANTHER" id="PTHR11439">
    <property type="entry name" value="GAG-POL-RELATED RETROTRANSPOSON"/>
    <property type="match status" value="1"/>
</dbReference>
<feature type="compositionally biased region" description="Polar residues" evidence="2">
    <location>
        <begin position="513"/>
        <end position="542"/>
    </location>
</feature>
<dbReference type="InterPro" id="IPR001878">
    <property type="entry name" value="Znf_CCHC"/>
</dbReference>
<keyword evidence="1" id="KW-0862">Zinc</keyword>
<dbReference type="CDD" id="cd09272">
    <property type="entry name" value="RNase_HI_RT_Ty1"/>
    <property type="match status" value="1"/>
</dbReference>
<dbReference type="GO" id="GO:0003676">
    <property type="term" value="F:nucleic acid binding"/>
    <property type="evidence" value="ECO:0007669"/>
    <property type="project" value="InterPro"/>
</dbReference>
<dbReference type="InterPro" id="IPR013103">
    <property type="entry name" value="RVT_2"/>
</dbReference>
<name>A0A6L2JX78_TANCI</name>
<organism evidence="4">
    <name type="scientific">Tanacetum cinerariifolium</name>
    <name type="common">Dalmatian daisy</name>
    <name type="synonym">Chrysanthemum cinerariifolium</name>
    <dbReference type="NCBI Taxonomy" id="118510"/>
    <lineage>
        <taxon>Eukaryota</taxon>
        <taxon>Viridiplantae</taxon>
        <taxon>Streptophyta</taxon>
        <taxon>Embryophyta</taxon>
        <taxon>Tracheophyta</taxon>
        <taxon>Spermatophyta</taxon>
        <taxon>Magnoliopsida</taxon>
        <taxon>eudicotyledons</taxon>
        <taxon>Gunneridae</taxon>
        <taxon>Pentapetalae</taxon>
        <taxon>asterids</taxon>
        <taxon>campanulids</taxon>
        <taxon>Asterales</taxon>
        <taxon>Asteraceae</taxon>
        <taxon>Asteroideae</taxon>
        <taxon>Anthemideae</taxon>
        <taxon>Anthemidinae</taxon>
        <taxon>Tanacetum</taxon>
    </lineage>
</organism>
<proteinExistence type="predicted"/>
<dbReference type="EMBL" id="BKCJ010001459">
    <property type="protein sequence ID" value="GEU41606.1"/>
    <property type="molecule type" value="Genomic_DNA"/>
</dbReference>
<dbReference type="InterPro" id="IPR036875">
    <property type="entry name" value="Znf_CCHC_sf"/>
</dbReference>
<evidence type="ECO:0000259" key="3">
    <source>
        <dbReference type="PROSITE" id="PS50158"/>
    </source>
</evidence>
<dbReference type="Pfam" id="PF13976">
    <property type="entry name" value="gag_pre-integrs"/>
    <property type="match status" value="1"/>
</dbReference>
<dbReference type="SMART" id="SM00343">
    <property type="entry name" value="ZnF_C2HC"/>
    <property type="match status" value="1"/>
</dbReference>
<protein>
    <recommendedName>
        <fullName evidence="3">CCHC-type domain-containing protein</fullName>
    </recommendedName>
</protein>
<evidence type="ECO:0000256" key="2">
    <source>
        <dbReference type="SAM" id="MobiDB-lite"/>
    </source>
</evidence>
<evidence type="ECO:0000256" key="1">
    <source>
        <dbReference type="PROSITE-ProRule" id="PRU00047"/>
    </source>
</evidence>
<keyword evidence="1" id="KW-0479">Metal-binding</keyword>
<dbReference type="SUPFAM" id="SSF57756">
    <property type="entry name" value="Retrovirus zinc finger-like domains"/>
    <property type="match status" value="1"/>
</dbReference>
<keyword evidence="1" id="KW-0863">Zinc-finger</keyword>
<dbReference type="Pfam" id="PF07727">
    <property type="entry name" value="RVT_2"/>
    <property type="match status" value="1"/>
</dbReference>
<dbReference type="InterPro" id="IPR025724">
    <property type="entry name" value="GAG-pre-integrase_dom"/>
</dbReference>
<gene>
    <name evidence="4" type="ORF">Tci_013584</name>
</gene>
<dbReference type="AlphaFoldDB" id="A0A6L2JX78"/>
<dbReference type="PANTHER" id="PTHR11439:SF483">
    <property type="entry name" value="PEPTIDE SYNTHASE GLIP-LIKE, PUTATIVE (AFU_ORTHOLOGUE AFUA_3G12920)-RELATED"/>
    <property type="match status" value="1"/>
</dbReference>
<evidence type="ECO:0000313" key="4">
    <source>
        <dbReference type="EMBL" id="GEU41606.1"/>
    </source>
</evidence>
<dbReference type="Gene3D" id="4.10.60.10">
    <property type="entry name" value="Zinc finger, CCHC-type"/>
    <property type="match status" value="1"/>
</dbReference>
<dbReference type="Pfam" id="PF00098">
    <property type="entry name" value="zf-CCHC"/>
    <property type="match status" value="1"/>
</dbReference>
<sequence length="956" mass="108547">MTTLADKAILSDADNRPPMLEKDMYNFWKSIMELYMMHRQHGRMILESVQNGPLIWPTIEENSVTGPIKYFELTTAEAIQADCDSPQYGSPYQSQKYPTNQSSTRLSITYLSNDYQSSVYHNVYSPPQSIPQLEYPSAVNLQPQQAEFSQLNSGLTVTVFKQGDDPIDAINHMMSFLSVVVTSRYPTTNNQLRNSSNPRQQATINDGRVTLQPVQGRQISFATSTTRTYKPGASGSYSRKQRIVICYNCKGEGHMSKQCTKPKQKRDDSSFKDKVLLVQAQENGQILHEEELAFLADLGIIEDQATQTVITHNAAYQANDFDAYTLIMMNSTMPKLFSWRICLIMVHMFSLRLSIKQAFWSQNSMNSSDPSPSKRPTKVEVPKELPKLSMASKTNSWLWHQRLSHLNFGAINHLARHGFVRGLPKLKFKKDHLCYAYTIGKSKKNPHKPKSEDTNQEFFYLLHMDLCGPMHVASVNGKKYILVNVDDYSSVDPPAPEVIALIAEVVAPEPAESTGSPSSTTVDQDAPSPSNFETTPETQSPVISNNVKEENHDLNIAHMNNDSLFGILILENDSEYSSLDVIPTVVHTATPNSEHVTKWTKDHPLDNIIVEPNSYKDTLTQACWIEAMQEELNEFERLKVWELVPCPDKLMVITLKWIYKTTFLNGILRDEVYVSQPDGFVDKDNPNHVYKLKKALYGLKQSPRARYDILSKFLLSQKFSKETVDLILFIRKKGKDIVLSKYALKSFKKYGIESSDSMDTPMVEKSKLNEDPQWKAVDPTHYHGMVGTLMYRTTSRPDLTFAVCMCARGLWYPNDCSIALIAYANANHVGCQDTRRSTSRSMQLLGERLVSWLSKRQKSIVISSTEAKYIALSGCCAQFLWMRLQLTGYGLGFNKILMYCDNKSAIALCCTNVQHSRSKYIDIRFHFIKDQVENGVVELYFVHTEYQLAGNTKLYA</sequence>
<accession>A0A6L2JX78</accession>